<proteinExistence type="predicted"/>
<dbReference type="InterPro" id="IPR036259">
    <property type="entry name" value="MFS_trans_sf"/>
</dbReference>
<feature type="transmembrane region" description="Helical" evidence="7">
    <location>
        <begin position="312"/>
        <end position="330"/>
    </location>
</feature>
<evidence type="ECO:0000256" key="4">
    <source>
        <dbReference type="ARBA" id="ARBA00022692"/>
    </source>
</evidence>
<dbReference type="InterPro" id="IPR011701">
    <property type="entry name" value="MFS"/>
</dbReference>
<dbReference type="Proteomes" id="UP000530424">
    <property type="component" value="Unassembled WGS sequence"/>
</dbReference>
<dbReference type="AlphaFoldDB" id="A0A853C0G7"/>
<evidence type="ECO:0000256" key="1">
    <source>
        <dbReference type="ARBA" id="ARBA00004651"/>
    </source>
</evidence>
<dbReference type="InterPro" id="IPR004638">
    <property type="entry name" value="EmrB-like"/>
</dbReference>
<feature type="transmembrane region" description="Helical" evidence="7">
    <location>
        <begin position="174"/>
        <end position="192"/>
    </location>
</feature>
<comment type="caution">
    <text evidence="9">The sequence shown here is derived from an EMBL/GenBank/DDBJ whole genome shotgun (WGS) entry which is preliminary data.</text>
</comment>
<feature type="transmembrane region" description="Helical" evidence="7">
    <location>
        <begin position="86"/>
        <end position="105"/>
    </location>
</feature>
<dbReference type="GO" id="GO:0005886">
    <property type="term" value="C:plasma membrane"/>
    <property type="evidence" value="ECO:0007669"/>
    <property type="project" value="UniProtKB-SubCell"/>
</dbReference>
<comment type="subcellular location">
    <subcellularLocation>
        <location evidence="1">Cell membrane</location>
        <topology evidence="1">Multi-pass membrane protein</topology>
    </subcellularLocation>
</comment>
<dbReference type="Gene3D" id="1.20.1720.10">
    <property type="entry name" value="Multidrug resistance protein D"/>
    <property type="match status" value="1"/>
</dbReference>
<keyword evidence="5 7" id="KW-1133">Transmembrane helix</keyword>
<dbReference type="RefSeq" id="WP_179668180.1">
    <property type="nucleotide sequence ID" value="NZ_JACCFP010000001.1"/>
</dbReference>
<dbReference type="CDD" id="cd17321">
    <property type="entry name" value="MFS_MMR_MDR_like"/>
    <property type="match status" value="1"/>
</dbReference>
<feature type="transmembrane region" description="Helical" evidence="7">
    <location>
        <begin position="440"/>
        <end position="458"/>
    </location>
</feature>
<feature type="transmembrane region" description="Helical" evidence="7">
    <location>
        <begin position="204"/>
        <end position="224"/>
    </location>
</feature>
<feature type="transmembrane region" description="Helical" evidence="7">
    <location>
        <begin position="370"/>
        <end position="396"/>
    </location>
</feature>
<feature type="transmembrane region" description="Helical" evidence="7">
    <location>
        <begin position="20"/>
        <end position="42"/>
    </location>
</feature>
<sequence>MSTSLSTSPAYPPPSRRAWVLALASIASLMVSLDTLVVSTALSTIQADFGATLVELEWTVNAYNLTLAVTLMPAAALGDRFGRRRLFGFGLGLFVLASAACAVVPDASSLIAARAVQGIGAGAVLALALALVSAAYAPDKRGGAIGILEGITGVAVALGPVVGGAIAGGVAWEWIFWMNVPIGVLAIPFVWARIDESRGDDASVDVAGVALVTLGSLGVVWALVRGNGAGWDSVEVTGSLVLGLVALGAFVAWELRASDPMLPMPFFRNRLFAVGNAATFFMFASLFGAVFFLAQFLQVGQGSGPLEAGVKLLPWTATLFFVAPVAGALTDKYGGKALLVGGLLMQAVGMGWFALIASPEVAYGALVPPLIVAGCGVSMAMAPAQSSVMASVSAVGKAAGANSMLRELGGVFGIAVLVAVFAATGSYASPDTFVDGFGPALATTAGLSLAGAICGLWLPRGVFPHPAADEVAGAQLSGVAGPATR</sequence>
<keyword evidence="6 7" id="KW-0472">Membrane</keyword>
<evidence type="ECO:0000313" key="9">
    <source>
        <dbReference type="EMBL" id="NYJ01730.1"/>
    </source>
</evidence>
<dbReference type="PROSITE" id="PS50850">
    <property type="entry name" value="MFS"/>
    <property type="match status" value="1"/>
</dbReference>
<evidence type="ECO:0000256" key="6">
    <source>
        <dbReference type="ARBA" id="ARBA00023136"/>
    </source>
</evidence>
<evidence type="ECO:0000259" key="8">
    <source>
        <dbReference type="PROSITE" id="PS50850"/>
    </source>
</evidence>
<evidence type="ECO:0000256" key="2">
    <source>
        <dbReference type="ARBA" id="ARBA00022448"/>
    </source>
</evidence>
<dbReference type="EMBL" id="JACCFP010000001">
    <property type="protein sequence ID" value="NYJ01730.1"/>
    <property type="molecule type" value="Genomic_DNA"/>
</dbReference>
<dbReference type="Pfam" id="PF07690">
    <property type="entry name" value="MFS_1"/>
    <property type="match status" value="1"/>
</dbReference>
<dbReference type="InterPro" id="IPR020846">
    <property type="entry name" value="MFS_dom"/>
</dbReference>
<accession>A0A853C0G7</accession>
<dbReference type="SUPFAM" id="SSF103473">
    <property type="entry name" value="MFS general substrate transporter"/>
    <property type="match status" value="1"/>
</dbReference>
<reference evidence="9 10" key="1">
    <citation type="submission" date="2020-07" db="EMBL/GenBank/DDBJ databases">
        <title>Sequencing the genomes of 1000 actinobacteria strains.</title>
        <authorList>
            <person name="Klenk H.-P."/>
        </authorList>
    </citation>
    <scope>NUCLEOTIDE SEQUENCE [LARGE SCALE GENOMIC DNA]</scope>
    <source>
        <strain evidence="9 10">DSM 103833</strain>
    </source>
</reference>
<dbReference type="GO" id="GO:0022857">
    <property type="term" value="F:transmembrane transporter activity"/>
    <property type="evidence" value="ECO:0007669"/>
    <property type="project" value="InterPro"/>
</dbReference>
<dbReference type="PANTHER" id="PTHR42718:SF46">
    <property type="entry name" value="BLR6921 PROTEIN"/>
    <property type="match status" value="1"/>
</dbReference>
<keyword evidence="4 7" id="KW-0812">Transmembrane</keyword>
<dbReference type="NCBIfam" id="TIGR00711">
    <property type="entry name" value="efflux_EmrB"/>
    <property type="match status" value="1"/>
</dbReference>
<gene>
    <name evidence="9" type="ORF">HNR19_002428</name>
</gene>
<dbReference type="Gene3D" id="1.20.1250.20">
    <property type="entry name" value="MFS general substrate transporter like domains"/>
    <property type="match status" value="1"/>
</dbReference>
<name>A0A853C0G7_9ACTN</name>
<feature type="transmembrane region" description="Helical" evidence="7">
    <location>
        <begin position="236"/>
        <end position="253"/>
    </location>
</feature>
<keyword evidence="3" id="KW-1003">Cell membrane</keyword>
<feature type="domain" description="Major facilitator superfamily (MFS) profile" evidence="8">
    <location>
        <begin position="20"/>
        <end position="463"/>
    </location>
</feature>
<keyword evidence="2" id="KW-0813">Transport</keyword>
<protein>
    <submittedName>
        <fullName evidence="9">EmrB/QacA subfamily drug resistance transporter</fullName>
    </submittedName>
</protein>
<dbReference type="PANTHER" id="PTHR42718">
    <property type="entry name" value="MAJOR FACILITATOR SUPERFAMILY MULTIDRUG TRANSPORTER MFSC"/>
    <property type="match status" value="1"/>
</dbReference>
<evidence type="ECO:0000313" key="10">
    <source>
        <dbReference type="Proteomes" id="UP000530424"/>
    </source>
</evidence>
<evidence type="ECO:0000256" key="3">
    <source>
        <dbReference type="ARBA" id="ARBA00022475"/>
    </source>
</evidence>
<feature type="transmembrane region" description="Helical" evidence="7">
    <location>
        <begin position="408"/>
        <end position="428"/>
    </location>
</feature>
<keyword evidence="10" id="KW-1185">Reference proteome</keyword>
<feature type="transmembrane region" description="Helical" evidence="7">
    <location>
        <begin position="111"/>
        <end position="132"/>
    </location>
</feature>
<organism evidence="9 10">
    <name type="scientific">Nocardioides thalensis</name>
    <dbReference type="NCBI Taxonomy" id="1914755"/>
    <lineage>
        <taxon>Bacteria</taxon>
        <taxon>Bacillati</taxon>
        <taxon>Actinomycetota</taxon>
        <taxon>Actinomycetes</taxon>
        <taxon>Propionibacteriales</taxon>
        <taxon>Nocardioidaceae</taxon>
        <taxon>Nocardioides</taxon>
    </lineage>
</organism>
<feature type="transmembrane region" description="Helical" evidence="7">
    <location>
        <begin position="274"/>
        <end position="297"/>
    </location>
</feature>
<feature type="transmembrane region" description="Helical" evidence="7">
    <location>
        <begin position="337"/>
        <end position="358"/>
    </location>
</feature>
<evidence type="ECO:0000256" key="5">
    <source>
        <dbReference type="ARBA" id="ARBA00022989"/>
    </source>
</evidence>
<evidence type="ECO:0000256" key="7">
    <source>
        <dbReference type="SAM" id="Phobius"/>
    </source>
</evidence>
<dbReference type="PRINTS" id="PR01036">
    <property type="entry name" value="TCRTETB"/>
</dbReference>
<feature type="transmembrane region" description="Helical" evidence="7">
    <location>
        <begin position="144"/>
        <end position="168"/>
    </location>
</feature>